<dbReference type="AlphaFoldDB" id="A0A2P2E273"/>
<gene>
    <name evidence="2" type="ORF">LPTSP4_25190</name>
</gene>
<protein>
    <submittedName>
        <fullName evidence="2">7TMR-DISM extracellular 2 domain / 7TM diverse intracellular signaling domain / stage II sporulation protein E multi-domain protein</fullName>
    </submittedName>
</protein>
<comment type="caution">
    <text evidence="2">The sequence shown here is derived from an EMBL/GenBank/DDBJ whole genome shotgun (WGS) entry which is preliminary data.</text>
</comment>
<proteinExistence type="predicted"/>
<dbReference type="EMBL" id="BFBB01000008">
    <property type="protein sequence ID" value="GBF50988.1"/>
    <property type="molecule type" value="Genomic_DNA"/>
</dbReference>
<evidence type="ECO:0000313" key="2">
    <source>
        <dbReference type="EMBL" id="GBF50988.1"/>
    </source>
</evidence>
<sequence>MKRYKYVTLLTSFLFLSTITLQANDTVEVNDALEKQLLGNFIYYLEDSEKKLSFEDIKFLKLQEIF</sequence>
<keyword evidence="1" id="KW-0732">Signal</keyword>
<evidence type="ECO:0000313" key="3">
    <source>
        <dbReference type="Proteomes" id="UP000245133"/>
    </source>
</evidence>
<reference evidence="2 3" key="1">
    <citation type="submission" date="2018-02" db="EMBL/GenBank/DDBJ databases">
        <title>Novel Leptospira species isolated from soil and water in Japan.</title>
        <authorList>
            <person name="Nakao R."/>
            <person name="Masuzawa T."/>
        </authorList>
    </citation>
    <scope>NUCLEOTIDE SEQUENCE [LARGE SCALE GENOMIC DNA]</scope>
    <source>
        <strain evidence="2 3">YH101</strain>
    </source>
</reference>
<organism evidence="2 3">
    <name type="scientific">Leptospira ryugenii</name>
    <dbReference type="NCBI Taxonomy" id="1917863"/>
    <lineage>
        <taxon>Bacteria</taxon>
        <taxon>Pseudomonadati</taxon>
        <taxon>Spirochaetota</taxon>
        <taxon>Spirochaetia</taxon>
        <taxon>Leptospirales</taxon>
        <taxon>Leptospiraceae</taxon>
        <taxon>Leptospira</taxon>
    </lineage>
</organism>
<dbReference type="RefSeq" id="WP_244594395.1">
    <property type="nucleotide sequence ID" value="NZ_BFBB01000008.1"/>
</dbReference>
<name>A0A2P2E273_9LEPT</name>
<feature type="chain" id="PRO_5015118911" evidence="1">
    <location>
        <begin position="24"/>
        <end position="66"/>
    </location>
</feature>
<dbReference type="Proteomes" id="UP000245133">
    <property type="component" value="Unassembled WGS sequence"/>
</dbReference>
<keyword evidence="3" id="KW-1185">Reference proteome</keyword>
<evidence type="ECO:0000256" key="1">
    <source>
        <dbReference type="SAM" id="SignalP"/>
    </source>
</evidence>
<feature type="signal peptide" evidence="1">
    <location>
        <begin position="1"/>
        <end position="23"/>
    </location>
</feature>
<accession>A0A2P2E273</accession>